<organism evidence="1">
    <name type="scientific">virus sp. ctCsQ3</name>
    <dbReference type="NCBI Taxonomy" id="2826794"/>
    <lineage>
        <taxon>Viruses</taxon>
    </lineage>
</organism>
<protein>
    <submittedName>
        <fullName evidence="1">Uncharacterized protein</fullName>
    </submittedName>
</protein>
<name>A0A8S5R621_9VIRU</name>
<evidence type="ECO:0000313" key="1">
    <source>
        <dbReference type="EMBL" id="DAE26878.1"/>
    </source>
</evidence>
<proteinExistence type="predicted"/>
<reference evidence="1" key="1">
    <citation type="journal article" date="2021" name="Proc. Natl. Acad. Sci. U.S.A.">
        <title>A Catalog of Tens of Thousands of Viruses from Human Metagenomes Reveals Hidden Associations with Chronic Diseases.</title>
        <authorList>
            <person name="Tisza M.J."/>
            <person name="Buck C.B."/>
        </authorList>
    </citation>
    <scope>NUCLEOTIDE SEQUENCE</scope>
    <source>
        <strain evidence="1">CtCsQ3</strain>
    </source>
</reference>
<dbReference type="EMBL" id="BK015823">
    <property type="protein sequence ID" value="DAE26878.1"/>
    <property type="molecule type" value="Genomic_DNA"/>
</dbReference>
<accession>A0A8S5R621</accession>
<sequence>MNWQVIETQYFSKFESPKEKIVAQFDTLVLAEDFVNLVIPKDTRDRFKIEHINKEV</sequence>